<evidence type="ECO:0000256" key="1">
    <source>
        <dbReference type="PIRSR" id="PIRSR613078-1"/>
    </source>
</evidence>
<dbReference type="KEGG" id="pect:BN1012_Phect2920"/>
<dbReference type="RefSeq" id="WP_043949013.1">
    <property type="nucleotide sequence ID" value="NZ_HG966617.1"/>
</dbReference>
<evidence type="ECO:0000256" key="2">
    <source>
        <dbReference type="PIRSR" id="PIRSR613078-2"/>
    </source>
</evidence>
<dbReference type="STRING" id="1458461.BN1012_Phect2920"/>
<dbReference type="HOGENOM" id="CLU_033323_10_0_5"/>
<reference evidence="3 4" key="1">
    <citation type="journal article" date="2014" name="Front. Genet.">
        <title>Genome and metabolic network of "Candidatus Phaeomarinobacter ectocarpi" Ec32, a new candidate genus of Alphaproteobacteria frequently associated with brown algae.</title>
        <authorList>
            <person name="Dittami S.M."/>
            <person name="Barbeyron T."/>
            <person name="Boyen C."/>
            <person name="Cambefort J."/>
            <person name="Collet G."/>
            <person name="Delage L."/>
            <person name="Gobet A."/>
            <person name="Groisillier A."/>
            <person name="Leblanc C."/>
            <person name="Michel G."/>
            <person name="Scornet D."/>
            <person name="Siegel A."/>
            <person name="Tapia J.E."/>
            <person name="Tonon T."/>
        </authorList>
    </citation>
    <scope>NUCLEOTIDE SEQUENCE [LARGE SCALE GENOMIC DNA]</scope>
    <source>
        <strain evidence="3 4">Ec32</strain>
    </source>
</reference>
<proteinExistence type="predicted"/>
<dbReference type="PATRIC" id="fig|1458461.3.peg.2926"/>
<evidence type="ECO:0000313" key="4">
    <source>
        <dbReference type="Proteomes" id="UP000032160"/>
    </source>
</evidence>
<feature type="binding site" evidence="2">
    <location>
        <position position="69"/>
    </location>
    <ligand>
        <name>substrate</name>
    </ligand>
</feature>
<feature type="binding site" evidence="2">
    <location>
        <begin position="31"/>
        <end position="32"/>
    </location>
    <ligand>
        <name>substrate</name>
    </ligand>
</feature>
<dbReference type="PANTHER" id="PTHR48100">
    <property type="entry name" value="BROAD-SPECIFICITY PHOSPHATASE YOR283W-RELATED"/>
    <property type="match status" value="1"/>
</dbReference>
<dbReference type="SUPFAM" id="SSF53254">
    <property type="entry name" value="Phosphoglycerate mutase-like"/>
    <property type="match status" value="1"/>
</dbReference>
<dbReference type="Pfam" id="PF00300">
    <property type="entry name" value="His_Phos_1"/>
    <property type="match status" value="1"/>
</dbReference>
<sequence>MSALPGTTGRRRIYLMRHGHVNYFSRQVRETGDTSLVPLTELGQAQAKAAGQALAHVTFDRAICSGYPRTEQTAKLALEQLDTTVPELEYDRRLVEIHGGGFGPVMEQDDIASVMTFTFDQAAEPDAKMGPAGEVFGDAMDRAVEGINDLLNTPNWHTALVVAHEGINRLLLGWCTGNGLKAIQAFEQDPACINIIDVDLVPKETGDGTEIVRKIIKAVNVTPYNYVKHGMNMTSLEAIFARDPA</sequence>
<protein>
    <submittedName>
        <fullName evidence="3">Putative phosphoglycerate mutase</fullName>
    </submittedName>
</protein>
<dbReference type="Gene3D" id="3.40.50.1240">
    <property type="entry name" value="Phosphoglycerate mutase-like"/>
    <property type="match status" value="1"/>
</dbReference>
<accession>X5MET6</accession>
<dbReference type="GO" id="GO:0016791">
    <property type="term" value="F:phosphatase activity"/>
    <property type="evidence" value="ECO:0007669"/>
    <property type="project" value="TreeGrafter"/>
</dbReference>
<evidence type="ECO:0000313" key="3">
    <source>
        <dbReference type="EMBL" id="CDO61132.1"/>
    </source>
</evidence>
<gene>
    <name evidence="3" type="ORF">BN1012_Phect2920</name>
</gene>
<dbReference type="PANTHER" id="PTHR48100:SF1">
    <property type="entry name" value="HISTIDINE PHOSPHATASE FAMILY PROTEIN-RELATED"/>
    <property type="match status" value="1"/>
</dbReference>
<dbReference type="CDD" id="cd07067">
    <property type="entry name" value="HP_PGM_like"/>
    <property type="match status" value="1"/>
</dbReference>
<dbReference type="AlphaFoldDB" id="X5MET6"/>
<dbReference type="EMBL" id="HG966617">
    <property type="protein sequence ID" value="CDO61132.1"/>
    <property type="molecule type" value="Genomic_DNA"/>
</dbReference>
<name>X5MET6_9HYPH</name>
<feature type="active site" description="Tele-phosphohistidine intermediate" evidence="1">
    <location>
        <position position="18"/>
    </location>
</feature>
<dbReference type="Proteomes" id="UP000032160">
    <property type="component" value="Chromosome I"/>
</dbReference>
<dbReference type="InterPro" id="IPR050275">
    <property type="entry name" value="PGM_Phosphatase"/>
</dbReference>
<keyword evidence="4" id="KW-1185">Reference proteome</keyword>
<dbReference type="SMART" id="SM00855">
    <property type="entry name" value="PGAM"/>
    <property type="match status" value="1"/>
</dbReference>
<dbReference type="GO" id="GO:0005737">
    <property type="term" value="C:cytoplasm"/>
    <property type="evidence" value="ECO:0007669"/>
    <property type="project" value="TreeGrafter"/>
</dbReference>
<feature type="active site" description="Proton donor/acceptor" evidence="1">
    <location>
        <position position="96"/>
    </location>
</feature>
<dbReference type="InterPro" id="IPR013078">
    <property type="entry name" value="His_Pase_superF_clade-1"/>
</dbReference>
<dbReference type="OrthoDB" id="9781415at2"/>
<organism evidence="3 4">
    <name type="scientific">Candidatus Phaeomarinibacter ectocarpi</name>
    <dbReference type="NCBI Taxonomy" id="1458461"/>
    <lineage>
        <taxon>Bacteria</taxon>
        <taxon>Pseudomonadati</taxon>
        <taxon>Pseudomonadota</taxon>
        <taxon>Alphaproteobacteria</taxon>
        <taxon>Hyphomicrobiales</taxon>
        <taxon>Parvibaculaceae</taxon>
        <taxon>Candidatus Phaeomarinibacter</taxon>
    </lineage>
</organism>
<dbReference type="InterPro" id="IPR029033">
    <property type="entry name" value="His_PPase_superfam"/>
</dbReference>